<name>A0A2H0N9R5_9BACT</name>
<protein>
    <recommendedName>
        <fullName evidence="4">POTRA domain-containing protein</fullName>
    </recommendedName>
</protein>
<reference evidence="2 3" key="1">
    <citation type="submission" date="2017-09" db="EMBL/GenBank/DDBJ databases">
        <title>Depth-based differentiation of microbial function through sediment-hosted aquifers and enrichment of novel symbionts in the deep terrestrial subsurface.</title>
        <authorList>
            <person name="Probst A.J."/>
            <person name="Ladd B."/>
            <person name="Jarett J.K."/>
            <person name="Geller-Mcgrath D.E."/>
            <person name="Sieber C.M."/>
            <person name="Emerson J.B."/>
            <person name="Anantharaman K."/>
            <person name="Thomas B.C."/>
            <person name="Malmstrom R."/>
            <person name="Stieglmeier M."/>
            <person name="Klingl A."/>
            <person name="Woyke T."/>
            <person name="Ryan C.M."/>
            <person name="Banfield J.F."/>
        </authorList>
    </citation>
    <scope>NUCLEOTIDE SEQUENCE [LARGE SCALE GENOMIC DNA]</scope>
    <source>
        <strain evidence="2">CG11_big_fil_rev_8_21_14_0_20_35_14</strain>
    </source>
</reference>
<evidence type="ECO:0000313" key="2">
    <source>
        <dbReference type="EMBL" id="PIR04875.1"/>
    </source>
</evidence>
<keyword evidence="1" id="KW-1133">Transmembrane helix</keyword>
<evidence type="ECO:0000256" key="1">
    <source>
        <dbReference type="SAM" id="Phobius"/>
    </source>
</evidence>
<sequence length="245" mass="28411">MAKKEIKSVSIDDVLRRKRKIRFLAFLGLLIILLLGLFYIVVRTEVLKVTGVVVAGNRVIETDLIKQQVTVKYIFNSVPLNNLPVAIKNVKVSRNFFKRTINVLVIEREQYGQWCNADFDCFWFDKEGILFTEAPRASGSLVRVVISPYIIEKGDTILPDRFLGNFLSILNILDELNLSVTKIEIEDLSRQEMTVYASSYNIPIMFSLRDNPEFTYEALEKLKTDFNRLSYIDLRSSNRAFYKYK</sequence>
<evidence type="ECO:0000313" key="3">
    <source>
        <dbReference type="Proteomes" id="UP000229893"/>
    </source>
</evidence>
<accession>A0A2H0N9R5</accession>
<keyword evidence="1" id="KW-0472">Membrane</keyword>
<keyword evidence="1" id="KW-0812">Transmembrane</keyword>
<gene>
    <name evidence="2" type="ORF">COV57_02135</name>
</gene>
<dbReference type="Proteomes" id="UP000229893">
    <property type="component" value="Unassembled WGS sequence"/>
</dbReference>
<dbReference type="AlphaFoldDB" id="A0A2H0N9R5"/>
<proteinExistence type="predicted"/>
<comment type="caution">
    <text evidence="2">The sequence shown here is derived from an EMBL/GenBank/DDBJ whole genome shotgun (WGS) entry which is preliminary data.</text>
</comment>
<evidence type="ECO:0008006" key="4">
    <source>
        <dbReference type="Google" id="ProtNLM"/>
    </source>
</evidence>
<dbReference type="EMBL" id="PCWO01000031">
    <property type="protein sequence ID" value="PIR04875.1"/>
    <property type="molecule type" value="Genomic_DNA"/>
</dbReference>
<feature type="transmembrane region" description="Helical" evidence="1">
    <location>
        <begin position="21"/>
        <end position="42"/>
    </location>
</feature>
<organism evidence="2 3">
    <name type="scientific">Candidatus Liptonbacteria bacterium CG11_big_fil_rev_8_21_14_0_20_35_14</name>
    <dbReference type="NCBI Taxonomy" id="1974634"/>
    <lineage>
        <taxon>Bacteria</taxon>
        <taxon>Candidatus Liptoniibacteriota</taxon>
    </lineage>
</organism>